<dbReference type="PANTHER" id="PTHR12934:SF11">
    <property type="entry name" value="LARGE RIBOSOMAL SUBUNIT PROTEIN UL15M"/>
    <property type="match status" value="1"/>
</dbReference>
<feature type="compositionally biased region" description="Gly residues" evidence="4">
    <location>
        <begin position="141"/>
        <end position="153"/>
    </location>
</feature>
<protein>
    <recommendedName>
        <fullName evidence="7">Ribosomal protein L18e/L15P domain-containing protein</fullName>
    </recommendedName>
</protein>
<dbReference type="PANTHER" id="PTHR12934">
    <property type="entry name" value="50S RIBOSOMAL PROTEIN L15"/>
    <property type="match status" value="1"/>
</dbReference>
<proteinExistence type="inferred from homology"/>
<feature type="region of interest" description="Disordered" evidence="4">
    <location>
        <begin position="120"/>
        <end position="169"/>
    </location>
</feature>
<comment type="similarity">
    <text evidence="1">Belongs to the universal ribosomal protein uL15 family.</text>
</comment>
<sequence length="213" mass="23243">MSLPQNPDILHFFPTSSAQVSKSHFACYPKQSLAGTLQFLPTPMDSCLSTSYSSVSSPFLQLTVPPFKGNLDRLRPSLPSLFFLSRARDKYLYSPTPNPLVHCRCSAVATQESASPVRFRLNSLGPQPGSRKQSKRKGRGIAAGQGNSCGFGMKGKKSRSGPGVRKGFEGGQMSLYRRIPELRGIAGGGPFSLKSFRTFLCKSSDSEHFTLWS</sequence>
<keyword evidence="6" id="KW-1185">Reference proteome</keyword>
<dbReference type="Proteomes" id="UP001412067">
    <property type="component" value="Unassembled WGS sequence"/>
</dbReference>
<evidence type="ECO:0008006" key="7">
    <source>
        <dbReference type="Google" id="ProtNLM"/>
    </source>
</evidence>
<evidence type="ECO:0000256" key="3">
    <source>
        <dbReference type="ARBA" id="ARBA00023274"/>
    </source>
</evidence>
<evidence type="ECO:0000313" key="5">
    <source>
        <dbReference type="EMBL" id="KAK8958492.1"/>
    </source>
</evidence>
<dbReference type="InterPro" id="IPR036227">
    <property type="entry name" value="Ribosomal_uL15/eL18_sf"/>
</dbReference>
<dbReference type="EMBL" id="JBBWWR010000012">
    <property type="protein sequence ID" value="KAK8958492.1"/>
    <property type="molecule type" value="Genomic_DNA"/>
</dbReference>
<evidence type="ECO:0000256" key="4">
    <source>
        <dbReference type="SAM" id="MobiDB-lite"/>
    </source>
</evidence>
<comment type="caution">
    <text evidence="5">The sequence shown here is derived from an EMBL/GenBank/DDBJ whole genome shotgun (WGS) entry which is preliminary data.</text>
</comment>
<organism evidence="5 6">
    <name type="scientific">Platanthera guangdongensis</name>
    <dbReference type="NCBI Taxonomy" id="2320717"/>
    <lineage>
        <taxon>Eukaryota</taxon>
        <taxon>Viridiplantae</taxon>
        <taxon>Streptophyta</taxon>
        <taxon>Embryophyta</taxon>
        <taxon>Tracheophyta</taxon>
        <taxon>Spermatophyta</taxon>
        <taxon>Magnoliopsida</taxon>
        <taxon>Liliopsida</taxon>
        <taxon>Asparagales</taxon>
        <taxon>Orchidaceae</taxon>
        <taxon>Orchidoideae</taxon>
        <taxon>Orchideae</taxon>
        <taxon>Orchidinae</taxon>
        <taxon>Platanthera</taxon>
    </lineage>
</organism>
<gene>
    <name evidence="5" type="ORF">KSP40_PGU003678</name>
</gene>
<dbReference type="SUPFAM" id="SSF52080">
    <property type="entry name" value="Ribosomal proteins L15p and L18e"/>
    <property type="match status" value="1"/>
</dbReference>
<evidence type="ECO:0000256" key="2">
    <source>
        <dbReference type="ARBA" id="ARBA00022980"/>
    </source>
</evidence>
<keyword evidence="2" id="KW-0689">Ribosomal protein</keyword>
<evidence type="ECO:0000313" key="6">
    <source>
        <dbReference type="Proteomes" id="UP001412067"/>
    </source>
</evidence>
<keyword evidence="3" id="KW-0687">Ribonucleoprotein</keyword>
<dbReference type="InterPro" id="IPR005749">
    <property type="entry name" value="Ribosomal_uL15_bac-type"/>
</dbReference>
<name>A0ABR2M3J8_9ASPA</name>
<accession>A0ABR2M3J8</accession>
<reference evidence="5 6" key="1">
    <citation type="journal article" date="2022" name="Nat. Plants">
        <title>Genomes of leafy and leafless Platanthera orchids illuminate the evolution of mycoheterotrophy.</title>
        <authorList>
            <person name="Li M.H."/>
            <person name="Liu K.W."/>
            <person name="Li Z."/>
            <person name="Lu H.C."/>
            <person name="Ye Q.L."/>
            <person name="Zhang D."/>
            <person name="Wang J.Y."/>
            <person name="Li Y.F."/>
            <person name="Zhong Z.M."/>
            <person name="Liu X."/>
            <person name="Yu X."/>
            <person name="Liu D.K."/>
            <person name="Tu X.D."/>
            <person name="Liu B."/>
            <person name="Hao Y."/>
            <person name="Liao X.Y."/>
            <person name="Jiang Y.T."/>
            <person name="Sun W.H."/>
            <person name="Chen J."/>
            <person name="Chen Y.Q."/>
            <person name="Ai Y."/>
            <person name="Zhai J.W."/>
            <person name="Wu S.S."/>
            <person name="Zhou Z."/>
            <person name="Hsiao Y.Y."/>
            <person name="Wu W.L."/>
            <person name="Chen Y.Y."/>
            <person name="Lin Y.F."/>
            <person name="Hsu J.L."/>
            <person name="Li C.Y."/>
            <person name="Wang Z.W."/>
            <person name="Zhao X."/>
            <person name="Zhong W.Y."/>
            <person name="Ma X.K."/>
            <person name="Ma L."/>
            <person name="Huang J."/>
            <person name="Chen G.Z."/>
            <person name="Huang M.Z."/>
            <person name="Huang L."/>
            <person name="Peng D.H."/>
            <person name="Luo Y.B."/>
            <person name="Zou S.Q."/>
            <person name="Chen S.P."/>
            <person name="Lan S."/>
            <person name="Tsai W.C."/>
            <person name="Van de Peer Y."/>
            <person name="Liu Z.J."/>
        </authorList>
    </citation>
    <scope>NUCLEOTIDE SEQUENCE [LARGE SCALE GENOMIC DNA]</scope>
    <source>
        <strain evidence="5">Lor288</strain>
    </source>
</reference>
<evidence type="ECO:0000256" key="1">
    <source>
        <dbReference type="ARBA" id="ARBA00007320"/>
    </source>
</evidence>